<comment type="caution">
    <text evidence="3">The sequence shown here is derived from an EMBL/GenBank/DDBJ whole genome shotgun (WGS) entry which is preliminary data.</text>
</comment>
<protein>
    <submittedName>
        <fullName evidence="3">MBL fold metallo-hydrolase</fullName>
    </submittedName>
</protein>
<organism evidence="3 4">
    <name type="scientific">Nocardioides guangzhouensis</name>
    <dbReference type="NCBI Taxonomy" id="2497878"/>
    <lineage>
        <taxon>Bacteria</taxon>
        <taxon>Bacillati</taxon>
        <taxon>Actinomycetota</taxon>
        <taxon>Actinomycetes</taxon>
        <taxon>Propionibacteriales</taxon>
        <taxon>Nocardioidaceae</taxon>
        <taxon>Nocardioides</taxon>
    </lineage>
</organism>
<dbReference type="SUPFAM" id="SSF56281">
    <property type="entry name" value="Metallo-hydrolase/oxidoreductase"/>
    <property type="match status" value="1"/>
</dbReference>
<evidence type="ECO:0000313" key="3">
    <source>
        <dbReference type="EMBL" id="RYP81882.1"/>
    </source>
</evidence>
<dbReference type="OrthoDB" id="2273115at2"/>
<feature type="domain" description="Metallo-beta-lactamase" evidence="2">
    <location>
        <begin position="67"/>
        <end position="260"/>
    </location>
</feature>
<keyword evidence="3" id="KW-0378">Hydrolase</keyword>
<dbReference type="EMBL" id="SDKM01000058">
    <property type="protein sequence ID" value="RYP81882.1"/>
    <property type="molecule type" value="Genomic_DNA"/>
</dbReference>
<feature type="region of interest" description="Disordered" evidence="1">
    <location>
        <begin position="1"/>
        <end position="26"/>
    </location>
</feature>
<keyword evidence="4" id="KW-1185">Reference proteome</keyword>
<dbReference type="Proteomes" id="UP000295198">
    <property type="component" value="Unassembled WGS sequence"/>
</dbReference>
<feature type="compositionally biased region" description="Low complexity" evidence="1">
    <location>
        <begin position="1"/>
        <end position="12"/>
    </location>
</feature>
<proteinExistence type="predicted"/>
<name>A0A4Q4Z2U7_9ACTN</name>
<dbReference type="Gene3D" id="3.60.15.10">
    <property type="entry name" value="Ribonuclease Z/Hydroxyacylglutathione hydrolase-like"/>
    <property type="match status" value="1"/>
</dbReference>
<dbReference type="CDD" id="cd16282">
    <property type="entry name" value="metallo-hydrolase-like_MBL-fold"/>
    <property type="match status" value="1"/>
</dbReference>
<dbReference type="InterPro" id="IPR050855">
    <property type="entry name" value="NDM-1-like"/>
</dbReference>
<gene>
    <name evidence="3" type="ORF">EKO23_22945</name>
</gene>
<dbReference type="InterPro" id="IPR036866">
    <property type="entry name" value="RibonucZ/Hydroxyglut_hydro"/>
</dbReference>
<evidence type="ECO:0000259" key="2">
    <source>
        <dbReference type="SMART" id="SM00849"/>
    </source>
</evidence>
<evidence type="ECO:0000313" key="4">
    <source>
        <dbReference type="Proteomes" id="UP000295198"/>
    </source>
</evidence>
<dbReference type="InterPro" id="IPR001279">
    <property type="entry name" value="Metallo-B-lactamas"/>
</dbReference>
<sequence length="330" mass="36265">MARSTASRRSSTISPPLRSSGPSGHLGPTRALWHSVRLSANPTRLLAMTDFTEVADRVWVAHHDWMHVNITLVGGDGGLVMVDTHSSERVARQVADDVRRLGAGPLTAVVNTHEHWDHTFGNVVMLEEFGTIPIIAHEWAAEHTVQSGEWAKKRFEENRDDPHADEVLETRILAADTAFSSARALDLGDRQVELIHPGRGHTAGDLVVRVPDADVLVGGDLVEESDPPFMGDDSYPFDWPASLDLVLGLLTDASVVVPGHGKLVDRAFVHDQRTDLGVIAETIRDLAGRGVPVDRALEAGEWPWEPRLLEHAVRRGYEHLPRSAKHLPLL</sequence>
<evidence type="ECO:0000256" key="1">
    <source>
        <dbReference type="SAM" id="MobiDB-lite"/>
    </source>
</evidence>
<dbReference type="PANTHER" id="PTHR42951">
    <property type="entry name" value="METALLO-BETA-LACTAMASE DOMAIN-CONTAINING"/>
    <property type="match status" value="1"/>
</dbReference>
<dbReference type="PANTHER" id="PTHR42951:SF4">
    <property type="entry name" value="ACYL-COENZYME A THIOESTERASE MBLAC2"/>
    <property type="match status" value="1"/>
</dbReference>
<reference evidence="3 4" key="1">
    <citation type="submission" date="2019-01" db="EMBL/GenBank/DDBJ databases">
        <title>Nocardioides guangzhouensis sp. nov., an actinobacterium isolated from soil.</title>
        <authorList>
            <person name="Fu Y."/>
            <person name="Cai Y."/>
            <person name="Lin Z."/>
            <person name="Chen P."/>
        </authorList>
    </citation>
    <scope>NUCLEOTIDE SEQUENCE [LARGE SCALE GENOMIC DNA]</scope>
    <source>
        <strain evidence="3 4">130</strain>
    </source>
</reference>
<dbReference type="Pfam" id="PF00753">
    <property type="entry name" value="Lactamase_B"/>
    <property type="match status" value="1"/>
</dbReference>
<accession>A0A4Q4Z2U7</accession>
<dbReference type="AlphaFoldDB" id="A0A4Q4Z2U7"/>
<dbReference type="SMART" id="SM00849">
    <property type="entry name" value="Lactamase_B"/>
    <property type="match status" value="1"/>
</dbReference>
<dbReference type="GO" id="GO:0016787">
    <property type="term" value="F:hydrolase activity"/>
    <property type="evidence" value="ECO:0007669"/>
    <property type="project" value="UniProtKB-KW"/>
</dbReference>